<sequence length="636" mass="72569">MSQNYTVLSFGDTPTCSFLSWRLSIGKCKVILVNSKAVKDRNESNVYWSSQKYTETEYKPHSIYDNVTDLTSIKDQIDFVFMSGNTLEELLEYSTMIKDIVDENTIIFVDSTNCSKLETFVNEKFPNNVLLSITSEVFVKILRYDTKNVYSHLGSKVTTTIGSTMSNPSPIVIDTLKGSNLQGKKLNDLTNILQTNGVFPCSIIQNGVRPSINSLLWKQTLTFIPFELLSLLYGELDLNNSVQNSLIRKSFDDILKLANLDCKEEFTDIANKSKCEQLFDQLLKLFNQSYSSYKIKSLTNNFFSDESISDIPLHIYNFENNFEDFIPICLDQLLKSALQINVDIPYIECIYSFYLEIEKIRKQKIFNWIKKTSYEPIKPLITPRQQRYDNNINNGINLSHTNNSSTSELAMNGSNTPITPMSNTVPPGYTFYPQQGILLPEGMSPKMFQYPMLGSMEYNNQDMSNNPNIFKKDYKQHPRFKDIPNEEVNGKKISYHQIKKLIYQKTKHSTEAESFTQAQKHIYQYANLNHTFESVNNRYGWADSLDVFKLSSGFKDEDDEDAEDGEEDGAGHDENNNRNDVEENNMTVEKSLDNNESNTDDAGITEVSKTDQDGGNSSGSSSESDQIMEDANEAME</sequence>
<evidence type="ECO:0000313" key="2">
    <source>
        <dbReference type="EMBL" id="GMM48672.1"/>
    </source>
</evidence>
<evidence type="ECO:0000313" key="3">
    <source>
        <dbReference type="Proteomes" id="UP001378960"/>
    </source>
</evidence>
<accession>A0AAV5RC47</accession>
<keyword evidence="3" id="KW-1185">Reference proteome</keyword>
<evidence type="ECO:0008006" key="4">
    <source>
        <dbReference type="Google" id="ProtNLM"/>
    </source>
</evidence>
<dbReference type="GO" id="GO:0005737">
    <property type="term" value="C:cytoplasm"/>
    <property type="evidence" value="ECO:0007669"/>
    <property type="project" value="TreeGrafter"/>
</dbReference>
<organism evidence="2 3">
    <name type="scientific">Pichia kluyveri</name>
    <name type="common">Yeast</name>
    <dbReference type="NCBI Taxonomy" id="36015"/>
    <lineage>
        <taxon>Eukaryota</taxon>
        <taxon>Fungi</taxon>
        <taxon>Dikarya</taxon>
        <taxon>Ascomycota</taxon>
        <taxon>Saccharomycotina</taxon>
        <taxon>Pichiomycetes</taxon>
        <taxon>Pichiales</taxon>
        <taxon>Pichiaceae</taxon>
        <taxon>Pichia</taxon>
    </lineage>
</organism>
<feature type="compositionally biased region" description="Low complexity" evidence="1">
    <location>
        <begin position="614"/>
        <end position="624"/>
    </location>
</feature>
<dbReference type="PANTHER" id="PTHR21708:SF25">
    <property type="entry name" value="PROTEIN PAM1-RELATED"/>
    <property type="match status" value="1"/>
</dbReference>
<dbReference type="PANTHER" id="PTHR21708">
    <property type="entry name" value="PROBABLE 2-DEHYDROPANTOATE 2-REDUCTASE"/>
    <property type="match status" value="1"/>
</dbReference>
<name>A0AAV5RC47_PICKL</name>
<reference evidence="2 3" key="1">
    <citation type="journal article" date="2023" name="Elife">
        <title>Identification of key yeast species and microbe-microbe interactions impacting larval growth of Drosophila in the wild.</title>
        <authorList>
            <person name="Mure A."/>
            <person name="Sugiura Y."/>
            <person name="Maeda R."/>
            <person name="Honda K."/>
            <person name="Sakurai N."/>
            <person name="Takahashi Y."/>
            <person name="Watada M."/>
            <person name="Katoh T."/>
            <person name="Gotoh A."/>
            <person name="Gotoh Y."/>
            <person name="Taniguchi I."/>
            <person name="Nakamura K."/>
            <person name="Hayashi T."/>
            <person name="Katayama T."/>
            <person name="Uemura T."/>
            <person name="Hattori Y."/>
        </authorList>
    </citation>
    <scope>NUCLEOTIDE SEQUENCE [LARGE SCALE GENOMIC DNA]</scope>
    <source>
        <strain evidence="2 3">PK-24</strain>
    </source>
</reference>
<dbReference type="InterPro" id="IPR051402">
    <property type="entry name" value="KPR-Related"/>
</dbReference>
<dbReference type="Proteomes" id="UP001378960">
    <property type="component" value="Unassembled WGS sequence"/>
</dbReference>
<comment type="caution">
    <text evidence="2">The sequence shown here is derived from an EMBL/GenBank/DDBJ whole genome shotgun (WGS) entry which is preliminary data.</text>
</comment>
<feature type="compositionally biased region" description="Basic and acidic residues" evidence="1">
    <location>
        <begin position="569"/>
        <end position="581"/>
    </location>
</feature>
<dbReference type="Gene3D" id="3.40.50.720">
    <property type="entry name" value="NAD(P)-binding Rossmann-like Domain"/>
    <property type="match status" value="1"/>
</dbReference>
<gene>
    <name evidence="2" type="ORF">DAPK24_052700</name>
</gene>
<evidence type="ECO:0000256" key="1">
    <source>
        <dbReference type="SAM" id="MobiDB-lite"/>
    </source>
</evidence>
<protein>
    <recommendedName>
        <fullName evidence="4">Ketopantoate reductase C-terminal domain-containing protein</fullName>
    </recommendedName>
</protein>
<feature type="compositionally biased region" description="Acidic residues" evidence="1">
    <location>
        <begin position="626"/>
        <end position="636"/>
    </location>
</feature>
<feature type="region of interest" description="Disordered" evidence="1">
    <location>
        <begin position="555"/>
        <end position="636"/>
    </location>
</feature>
<dbReference type="EMBL" id="BTGB01000009">
    <property type="protein sequence ID" value="GMM48672.1"/>
    <property type="molecule type" value="Genomic_DNA"/>
</dbReference>
<feature type="compositionally biased region" description="Acidic residues" evidence="1">
    <location>
        <begin position="556"/>
        <end position="568"/>
    </location>
</feature>
<dbReference type="AlphaFoldDB" id="A0AAV5RC47"/>
<proteinExistence type="predicted"/>